<dbReference type="InterPro" id="IPR011566">
    <property type="entry name" value="Ubq_synth_Coq7"/>
</dbReference>
<sequence>MTVSSRLTCLIPQAARPLRRAANQFGALLFPDRGNCTSATPESISVTDVGGSSSSSNEINFIGANINNDNGYREYDQDDYAEDRDDYQHNCDRALGRVLRSSNAAELAAVHFFQGYSQSLRGRVDAQFFAAQEAEAADGLRQLLPRYRVRPSLAQGSLSLACFALGAAAGAATPRLGLAVVGAVGDALSEHYNEQLRQMNEGGAAREAADVRQAMRSLRDVPRIPEGAPPVPDLVSVLQQGLAGSSGGSSASASSIMSAVGGAVREWGPEGTVGALVKAGARVALEMAARL</sequence>
<organism evidence="1 2">
    <name type="scientific">Volvox africanus</name>
    <dbReference type="NCBI Taxonomy" id="51714"/>
    <lineage>
        <taxon>Eukaryota</taxon>
        <taxon>Viridiplantae</taxon>
        <taxon>Chlorophyta</taxon>
        <taxon>core chlorophytes</taxon>
        <taxon>Chlorophyceae</taxon>
        <taxon>CS clade</taxon>
        <taxon>Chlamydomonadales</taxon>
        <taxon>Volvocaceae</taxon>
        <taxon>Volvox</taxon>
    </lineage>
</organism>
<evidence type="ECO:0000313" key="2">
    <source>
        <dbReference type="Proteomes" id="UP001165090"/>
    </source>
</evidence>
<evidence type="ECO:0000313" key="1">
    <source>
        <dbReference type="EMBL" id="GLI70082.1"/>
    </source>
</evidence>
<protein>
    <recommendedName>
        <fullName evidence="3">Ubiquinone biosynthesis protein</fullName>
    </recommendedName>
</protein>
<dbReference type="Pfam" id="PF03232">
    <property type="entry name" value="COQ7"/>
    <property type="match status" value="1"/>
</dbReference>
<gene>
    <name evidence="1" type="ORF">VaNZ11_014855</name>
</gene>
<dbReference type="Proteomes" id="UP001165090">
    <property type="component" value="Unassembled WGS sequence"/>
</dbReference>
<dbReference type="PANTHER" id="PTHR11237">
    <property type="entry name" value="COENZYME Q10 BIOSYNTHESIS PROTEIN 7"/>
    <property type="match status" value="1"/>
</dbReference>
<dbReference type="EMBL" id="BSDZ01000089">
    <property type="protein sequence ID" value="GLI70082.1"/>
    <property type="molecule type" value="Genomic_DNA"/>
</dbReference>
<keyword evidence="2" id="KW-1185">Reference proteome</keyword>
<dbReference type="PANTHER" id="PTHR11237:SF4">
    <property type="entry name" value="5-DEMETHOXYUBIQUINONE HYDROXYLASE, MITOCHONDRIAL"/>
    <property type="match status" value="1"/>
</dbReference>
<proteinExistence type="predicted"/>
<name>A0ABQ5SJD7_9CHLO</name>
<accession>A0ABQ5SJD7</accession>
<evidence type="ECO:0008006" key="3">
    <source>
        <dbReference type="Google" id="ProtNLM"/>
    </source>
</evidence>
<reference evidence="1 2" key="1">
    <citation type="journal article" date="2023" name="IScience">
        <title>Expanded male sex-determining region conserved during the evolution of homothallism in the green alga Volvox.</title>
        <authorList>
            <person name="Yamamoto K."/>
            <person name="Matsuzaki R."/>
            <person name="Mahakham W."/>
            <person name="Heman W."/>
            <person name="Sekimoto H."/>
            <person name="Kawachi M."/>
            <person name="Minakuchi Y."/>
            <person name="Toyoda A."/>
            <person name="Nozaki H."/>
        </authorList>
    </citation>
    <scope>NUCLEOTIDE SEQUENCE [LARGE SCALE GENOMIC DNA]</scope>
    <source>
        <strain evidence="1 2">NIES-4468</strain>
    </source>
</reference>
<comment type="caution">
    <text evidence="1">The sequence shown here is derived from an EMBL/GenBank/DDBJ whole genome shotgun (WGS) entry which is preliminary data.</text>
</comment>